<comment type="caution">
    <text evidence="3">The sequence shown here is derived from an EMBL/GenBank/DDBJ whole genome shotgun (WGS) entry which is preliminary data.</text>
</comment>
<proteinExistence type="predicted"/>
<dbReference type="GO" id="GO:0140662">
    <property type="term" value="F:ATP-dependent protein folding chaperone"/>
    <property type="evidence" value="ECO:0007669"/>
    <property type="project" value="InterPro"/>
</dbReference>
<protein>
    <submittedName>
        <fullName evidence="3">Heat shock protein 70 family</fullName>
    </submittedName>
</protein>
<evidence type="ECO:0000313" key="3">
    <source>
        <dbReference type="EMBL" id="OMO52187.1"/>
    </source>
</evidence>
<dbReference type="EMBL" id="AWWV01015547">
    <property type="protein sequence ID" value="OMO52187.1"/>
    <property type="molecule type" value="Genomic_DNA"/>
</dbReference>
<gene>
    <name evidence="3" type="ORF">CCACVL1_29316</name>
</gene>
<dbReference type="Gramene" id="OMO52187">
    <property type="protein sequence ID" value="OMO52187"/>
    <property type="gene ID" value="CCACVL1_29316"/>
</dbReference>
<dbReference type="InterPro" id="IPR013126">
    <property type="entry name" value="Hsp_70_fam"/>
</dbReference>
<dbReference type="GO" id="GO:0005524">
    <property type="term" value="F:ATP binding"/>
    <property type="evidence" value="ECO:0007669"/>
    <property type="project" value="UniProtKB-KW"/>
</dbReference>
<dbReference type="Pfam" id="PF00012">
    <property type="entry name" value="HSP70"/>
    <property type="match status" value="1"/>
</dbReference>
<sequence length="48" mass="5370">MASKNTEHLIGGAAKNQVAMNPQNTVFDAKHLISMRFYDPSVQSDMKF</sequence>
<reference evidence="3 4" key="1">
    <citation type="submission" date="2013-09" db="EMBL/GenBank/DDBJ databases">
        <title>Corchorus capsularis genome sequencing.</title>
        <authorList>
            <person name="Alam M."/>
            <person name="Haque M.S."/>
            <person name="Islam M.S."/>
            <person name="Emdad E.M."/>
            <person name="Islam M.M."/>
            <person name="Ahmed B."/>
            <person name="Halim A."/>
            <person name="Hossen Q.M.M."/>
            <person name="Hossain M.Z."/>
            <person name="Ahmed R."/>
            <person name="Khan M.M."/>
            <person name="Islam R."/>
            <person name="Rashid M.M."/>
            <person name="Khan S.A."/>
            <person name="Rahman M.S."/>
            <person name="Alam M."/>
        </authorList>
    </citation>
    <scope>NUCLEOTIDE SEQUENCE [LARGE SCALE GENOMIC DNA]</scope>
    <source>
        <strain evidence="4">cv. CVL-1</strain>
        <tissue evidence="3">Whole seedling</tissue>
    </source>
</reference>
<dbReference type="SUPFAM" id="SSF53067">
    <property type="entry name" value="Actin-like ATPase domain"/>
    <property type="match status" value="1"/>
</dbReference>
<organism evidence="3 4">
    <name type="scientific">Corchorus capsularis</name>
    <name type="common">Jute</name>
    <dbReference type="NCBI Taxonomy" id="210143"/>
    <lineage>
        <taxon>Eukaryota</taxon>
        <taxon>Viridiplantae</taxon>
        <taxon>Streptophyta</taxon>
        <taxon>Embryophyta</taxon>
        <taxon>Tracheophyta</taxon>
        <taxon>Spermatophyta</taxon>
        <taxon>Magnoliopsida</taxon>
        <taxon>eudicotyledons</taxon>
        <taxon>Gunneridae</taxon>
        <taxon>Pentapetalae</taxon>
        <taxon>rosids</taxon>
        <taxon>malvids</taxon>
        <taxon>Malvales</taxon>
        <taxon>Malvaceae</taxon>
        <taxon>Grewioideae</taxon>
        <taxon>Apeibeae</taxon>
        <taxon>Corchorus</taxon>
    </lineage>
</organism>
<dbReference type="OrthoDB" id="3789372at2759"/>
<accession>A0A1R3G296</accession>
<evidence type="ECO:0000256" key="2">
    <source>
        <dbReference type="ARBA" id="ARBA00022840"/>
    </source>
</evidence>
<keyword evidence="3" id="KW-0346">Stress response</keyword>
<name>A0A1R3G296_COCAP</name>
<dbReference type="STRING" id="210143.A0A1R3G296"/>
<keyword evidence="1" id="KW-0547">Nucleotide-binding</keyword>
<dbReference type="Proteomes" id="UP000188268">
    <property type="component" value="Unassembled WGS sequence"/>
</dbReference>
<keyword evidence="4" id="KW-1185">Reference proteome</keyword>
<evidence type="ECO:0000256" key="1">
    <source>
        <dbReference type="ARBA" id="ARBA00022741"/>
    </source>
</evidence>
<keyword evidence="2" id="KW-0067">ATP-binding</keyword>
<dbReference type="AlphaFoldDB" id="A0A1R3G296"/>
<evidence type="ECO:0000313" key="4">
    <source>
        <dbReference type="Proteomes" id="UP000188268"/>
    </source>
</evidence>
<dbReference type="InterPro" id="IPR043129">
    <property type="entry name" value="ATPase_NBD"/>
</dbReference>
<dbReference type="Gene3D" id="3.30.30.30">
    <property type="match status" value="1"/>
</dbReference>